<dbReference type="EMBL" id="CAIT01000005">
    <property type="protein sequence ID" value="CCH52124.1"/>
    <property type="molecule type" value="Genomic_DNA"/>
</dbReference>
<evidence type="ECO:0000313" key="1">
    <source>
        <dbReference type="EMBL" id="CCH52124.1"/>
    </source>
</evidence>
<dbReference type="Proteomes" id="UP000009309">
    <property type="component" value="Unassembled WGS sequence"/>
</dbReference>
<gene>
    <name evidence="1" type="ORF">BN8_01098</name>
</gene>
<organism evidence="1 2">
    <name type="scientific">Fibrisoma limi BUZ 3</name>
    <dbReference type="NCBI Taxonomy" id="1185876"/>
    <lineage>
        <taxon>Bacteria</taxon>
        <taxon>Pseudomonadati</taxon>
        <taxon>Bacteroidota</taxon>
        <taxon>Cytophagia</taxon>
        <taxon>Cytophagales</taxon>
        <taxon>Spirosomataceae</taxon>
        <taxon>Fibrisoma</taxon>
    </lineage>
</organism>
<comment type="caution">
    <text evidence="1">The sequence shown here is derived from an EMBL/GenBank/DDBJ whole genome shotgun (WGS) entry which is preliminary data.</text>
</comment>
<proteinExistence type="predicted"/>
<keyword evidence="2" id="KW-1185">Reference proteome</keyword>
<evidence type="ECO:0000313" key="2">
    <source>
        <dbReference type="Proteomes" id="UP000009309"/>
    </source>
</evidence>
<reference evidence="1 2" key="1">
    <citation type="journal article" date="2012" name="J. Bacteriol.">
        <title>Genome Sequence of the Filamentous Bacterium Fibrisoma limi BUZ 3T.</title>
        <authorList>
            <person name="Filippini M."/>
            <person name="Qi W."/>
            <person name="Jaenicke S."/>
            <person name="Goesmann A."/>
            <person name="Smits T.H."/>
            <person name="Bagheri H.C."/>
        </authorList>
    </citation>
    <scope>NUCLEOTIDE SEQUENCE [LARGE SCALE GENOMIC DNA]</scope>
    <source>
        <strain evidence="2">BUZ 3T</strain>
    </source>
</reference>
<protein>
    <submittedName>
        <fullName evidence="1">Uncharacterized protein</fullName>
    </submittedName>
</protein>
<sequence>MYATSACKNLTGCFMFLRYITDVFLPFVMAIRASGAADTVRSAVELY</sequence>
<dbReference type="AlphaFoldDB" id="I2GDZ9"/>
<accession>I2GDZ9</accession>
<name>I2GDZ9_9BACT</name>